<proteinExistence type="predicted"/>
<feature type="region of interest" description="Disordered" evidence="1">
    <location>
        <begin position="80"/>
        <end position="100"/>
    </location>
</feature>
<evidence type="ECO:0000256" key="1">
    <source>
        <dbReference type="SAM" id="MobiDB-lite"/>
    </source>
</evidence>
<organism evidence="2 3">
    <name type="scientific">Citricoccus parietis</name>
    <dbReference type="NCBI Taxonomy" id="592307"/>
    <lineage>
        <taxon>Bacteria</taxon>
        <taxon>Bacillati</taxon>
        <taxon>Actinomycetota</taxon>
        <taxon>Actinomycetes</taxon>
        <taxon>Micrococcales</taxon>
        <taxon>Micrococcaceae</taxon>
        <taxon>Citricoccus</taxon>
    </lineage>
</organism>
<keyword evidence="3" id="KW-1185">Reference proteome</keyword>
<reference evidence="2 3" key="1">
    <citation type="submission" date="2024-09" db="EMBL/GenBank/DDBJ databases">
        <authorList>
            <person name="Sun Q."/>
            <person name="Mori K."/>
        </authorList>
    </citation>
    <scope>NUCLEOTIDE SEQUENCE [LARGE SCALE GENOMIC DNA]</scope>
    <source>
        <strain evidence="2 3">CCM 7609</strain>
    </source>
</reference>
<comment type="caution">
    <text evidence="2">The sequence shown here is derived from an EMBL/GenBank/DDBJ whole genome shotgun (WGS) entry which is preliminary data.</text>
</comment>
<sequence>MLHHDPRVLAVRHLGLDAGDGVVGGVADPRLDVPGLAEHDRVVAVTGERVIHRVFRDLVDATGDDGQGSLRRSIDGRLVRRGRQSRRRGPDRLQADGAENGGKAQYQGYYSGNNSHAVYLSVVRGWFGGCGVCGAVVWSGPWRTSTTQYTEKVTK</sequence>
<protein>
    <submittedName>
        <fullName evidence="2">Uncharacterized protein</fullName>
    </submittedName>
</protein>
<dbReference type="EMBL" id="JBHMFI010000001">
    <property type="protein sequence ID" value="MFB9069805.1"/>
    <property type="molecule type" value="Genomic_DNA"/>
</dbReference>
<gene>
    <name evidence="2" type="ORF">ACFFX0_00755</name>
</gene>
<dbReference type="Proteomes" id="UP001589575">
    <property type="component" value="Unassembled WGS sequence"/>
</dbReference>
<name>A0ABV5FT53_9MICC</name>
<evidence type="ECO:0000313" key="2">
    <source>
        <dbReference type="EMBL" id="MFB9069805.1"/>
    </source>
</evidence>
<evidence type="ECO:0000313" key="3">
    <source>
        <dbReference type="Proteomes" id="UP001589575"/>
    </source>
</evidence>
<accession>A0ABV5FT53</accession>